<proteinExistence type="predicted"/>
<gene>
    <name evidence="1" type="ORF">LCGC14_1695280</name>
</gene>
<evidence type="ECO:0000313" key="1">
    <source>
        <dbReference type="EMBL" id="KKM15521.1"/>
    </source>
</evidence>
<accession>A0A0F9HJI9</accession>
<name>A0A0F9HJI9_9ZZZZ</name>
<reference evidence="1" key="1">
    <citation type="journal article" date="2015" name="Nature">
        <title>Complex archaea that bridge the gap between prokaryotes and eukaryotes.</title>
        <authorList>
            <person name="Spang A."/>
            <person name="Saw J.H."/>
            <person name="Jorgensen S.L."/>
            <person name="Zaremba-Niedzwiedzka K."/>
            <person name="Martijn J."/>
            <person name="Lind A.E."/>
            <person name="van Eijk R."/>
            <person name="Schleper C."/>
            <person name="Guy L."/>
            <person name="Ettema T.J."/>
        </authorList>
    </citation>
    <scope>NUCLEOTIDE SEQUENCE</scope>
</reference>
<sequence length="283" mass="31818">MAGRNTVKLFSFPQVIHLTSIDHGIGNNNMPFGDSDFRIYRGAHNPIEFIVRDNDRKRVSLIGKCLTMTVINFFSGTPVLQKQVEPIDPHKGHIRVTFTPLELSDLEASFYKYSILVENEDGTTNLLFTDRDHNAAGFFELIEGVLPDLVESIRLLGSDFTPVNIAPPTTTPTEFISGAQPGDALLCESNGLHTIAVYTTDFAGKFFAEGSLEENPMSDVNDWFQIKLNEFFTFHEFGNTPDPDCTFTGIEAFNFTGSIRWVRFRYIPDADNKGTLDQVLYRN</sequence>
<dbReference type="AlphaFoldDB" id="A0A0F9HJI9"/>
<comment type="caution">
    <text evidence="1">The sequence shown here is derived from an EMBL/GenBank/DDBJ whole genome shotgun (WGS) entry which is preliminary data.</text>
</comment>
<protein>
    <submittedName>
        <fullName evidence="1">Uncharacterized protein</fullName>
    </submittedName>
</protein>
<dbReference type="EMBL" id="LAZR01014887">
    <property type="protein sequence ID" value="KKM15521.1"/>
    <property type="molecule type" value="Genomic_DNA"/>
</dbReference>
<organism evidence="1">
    <name type="scientific">marine sediment metagenome</name>
    <dbReference type="NCBI Taxonomy" id="412755"/>
    <lineage>
        <taxon>unclassified sequences</taxon>
        <taxon>metagenomes</taxon>
        <taxon>ecological metagenomes</taxon>
    </lineage>
</organism>